<evidence type="ECO:0000313" key="7">
    <source>
        <dbReference type="EMBL" id="KAK8836798.1"/>
    </source>
</evidence>
<feature type="domain" description="Protein kinase" evidence="6">
    <location>
        <begin position="159"/>
        <end position="398"/>
    </location>
</feature>
<evidence type="ECO:0000313" key="8">
    <source>
        <dbReference type="Proteomes" id="UP001470230"/>
    </source>
</evidence>
<accession>A0ABR2GS87</accession>
<evidence type="ECO:0000256" key="2">
    <source>
        <dbReference type="ARBA" id="ARBA00022679"/>
    </source>
</evidence>
<dbReference type="InterPro" id="IPR000719">
    <property type="entry name" value="Prot_kinase_dom"/>
</dbReference>
<comment type="caution">
    <text evidence="7">The sequence shown here is derived from an EMBL/GenBank/DDBJ whole genome shotgun (WGS) entry which is preliminary data.</text>
</comment>
<dbReference type="PROSITE" id="PS50011">
    <property type="entry name" value="PROTEIN_KINASE_DOM"/>
    <property type="match status" value="1"/>
</dbReference>
<keyword evidence="1" id="KW-0723">Serine/threonine-protein kinase</keyword>
<dbReference type="PANTHER" id="PTHR24353">
    <property type="entry name" value="CYCLIC NUCLEOTIDE-DEPENDENT PROTEIN KINASE"/>
    <property type="match status" value="1"/>
</dbReference>
<dbReference type="Gene3D" id="1.10.510.10">
    <property type="entry name" value="Transferase(Phosphotransferase) domain 1"/>
    <property type="match status" value="1"/>
</dbReference>
<keyword evidence="5" id="KW-0067">ATP-binding</keyword>
<dbReference type="SMART" id="SM00220">
    <property type="entry name" value="S_TKc"/>
    <property type="match status" value="1"/>
</dbReference>
<dbReference type="PANTHER" id="PTHR24353:SF37">
    <property type="entry name" value="CAMP-DEPENDENT PROTEIN KINASE CATALYTIC SUBUNIT PRKX"/>
    <property type="match status" value="1"/>
</dbReference>
<evidence type="ECO:0000259" key="6">
    <source>
        <dbReference type="PROSITE" id="PS50011"/>
    </source>
</evidence>
<keyword evidence="3" id="KW-0547">Nucleotide-binding</keyword>
<dbReference type="CDD" id="cd00180">
    <property type="entry name" value="PKc"/>
    <property type="match status" value="1"/>
</dbReference>
<dbReference type="Pfam" id="PF00069">
    <property type="entry name" value="Pkinase"/>
    <property type="match status" value="1"/>
</dbReference>
<dbReference type="EMBL" id="JAPFFF010000063">
    <property type="protein sequence ID" value="KAK8836798.1"/>
    <property type="molecule type" value="Genomic_DNA"/>
</dbReference>
<name>A0ABR2GS87_9EUKA</name>
<keyword evidence="2" id="KW-0808">Transferase</keyword>
<dbReference type="PROSITE" id="PS00108">
    <property type="entry name" value="PROTEIN_KINASE_ST"/>
    <property type="match status" value="1"/>
</dbReference>
<dbReference type="InterPro" id="IPR008271">
    <property type="entry name" value="Ser/Thr_kinase_AS"/>
</dbReference>
<protein>
    <recommendedName>
        <fullName evidence="6">Protein kinase domain-containing protein</fullName>
    </recommendedName>
</protein>
<gene>
    <name evidence="7" type="ORF">M9Y10_037320</name>
</gene>
<evidence type="ECO:0000256" key="3">
    <source>
        <dbReference type="ARBA" id="ARBA00022741"/>
    </source>
</evidence>
<keyword evidence="4" id="KW-0418">Kinase</keyword>
<dbReference type="Proteomes" id="UP001470230">
    <property type="component" value="Unassembled WGS sequence"/>
</dbReference>
<reference evidence="7 8" key="1">
    <citation type="submission" date="2024-04" db="EMBL/GenBank/DDBJ databases">
        <title>Tritrichomonas musculus Genome.</title>
        <authorList>
            <person name="Alves-Ferreira E."/>
            <person name="Grigg M."/>
            <person name="Lorenzi H."/>
            <person name="Galac M."/>
        </authorList>
    </citation>
    <scope>NUCLEOTIDE SEQUENCE [LARGE SCALE GENOMIC DNA]</scope>
    <source>
        <strain evidence="7 8">EAF2021</strain>
    </source>
</reference>
<organism evidence="7 8">
    <name type="scientific">Tritrichomonas musculus</name>
    <dbReference type="NCBI Taxonomy" id="1915356"/>
    <lineage>
        <taxon>Eukaryota</taxon>
        <taxon>Metamonada</taxon>
        <taxon>Parabasalia</taxon>
        <taxon>Tritrichomonadida</taxon>
        <taxon>Tritrichomonadidae</taxon>
        <taxon>Tritrichomonas</taxon>
    </lineage>
</organism>
<keyword evidence="8" id="KW-1185">Reference proteome</keyword>
<sequence length="398" mass="46985">MSKDQSFKDLKLKNIYLTTLIQDFSYRIISDASIIQPKDYIIIDKNDNYFICSYDKKIYFINIDDHYTLAKVSLTNINLNNIILLNDDIQSKFDCLKNTNIAKDSIFLQIIQNFEKLLDVKIDNIVNYQIIGYFEKSRLSISACLIGDSYLNYPQNRFYYNNNNVGRLNYICGFQYISLGIDGIHSSNSIDLIYLITDKILCIKKSFNPVYNIESPKLYQREKNNYSKYFHPLFPKLIGCDMYSNILYIEYIPGQTLYQIVNKLTNSEKIKIMFELSAIFMYIHKKELIYRDLKPNNVIYDRNGTVVLIDYDRMIPNPQPEEETTTNFGNIYQAPEIQFGNVSFKSDIFSLSKLIYFRIRKKIPTWNFQVFFISHVKKTWKFQVFFSLSFSSTIARTK</sequence>
<evidence type="ECO:0000256" key="1">
    <source>
        <dbReference type="ARBA" id="ARBA00022527"/>
    </source>
</evidence>
<evidence type="ECO:0000256" key="4">
    <source>
        <dbReference type="ARBA" id="ARBA00022777"/>
    </source>
</evidence>
<proteinExistence type="predicted"/>
<dbReference type="SUPFAM" id="SSF56112">
    <property type="entry name" value="Protein kinase-like (PK-like)"/>
    <property type="match status" value="1"/>
</dbReference>
<dbReference type="InterPro" id="IPR011009">
    <property type="entry name" value="Kinase-like_dom_sf"/>
</dbReference>
<evidence type="ECO:0000256" key="5">
    <source>
        <dbReference type="ARBA" id="ARBA00022840"/>
    </source>
</evidence>